<dbReference type="Gramene" id="OE9A003154T1">
    <property type="protein sequence ID" value="OE9A003154C1"/>
    <property type="gene ID" value="OE9A003154"/>
</dbReference>
<protein>
    <submittedName>
        <fullName evidence="2">Uncharacterized protein</fullName>
    </submittedName>
</protein>
<sequence length="146" mass="16023">MPRDGGGGGLSLFRLIGDARRGPLGRLANRPIQSNEASAEGTRTGKRENEKTRKRENEARVRNLRQFANLFSPPPPPPRVAVALLSDQWKRRRALESERRSGAILRKLDLTAPQECPRAGGIVSRKCRISANAATAAAELPRPLAR</sequence>
<accession>A0A8S0RCQ2</accession>
<reference evidence="2 3" key="1">
    <citation type="submission" date="2019-12" db="EMBL/GenBank/DDBJ databases">
        <authorList>
            <person name="Alioto T."/>
            <person name="Alioto T."/>
            <person name="Gomez Garrido J."/>
        </authorList>
    </citation>
    <scope>NUCLEOTIDE SEQUENCE [LARGE SCALE GENOMIC DNA]</scope>
</reference>
<keyword evidence="3" id="KW-1185">Reference proteome</keyword>
<evidence type="ECO:0000313" key="2">
    <source>
        <dbReference type="EMBL" id="CAA2976542.1"/>
    </source>
</evidence>
<name>A0A8S0RCQ2_OLEEU</name>
<proteinExistence type="predicted"/>
<dbReference type="AlphaFoldDB" id="A0A8S0RCQ2"/>
<evidence type="ECO:0000256" key="1">
    <source>
        <dbReference type="SAM" id="MobiDB-lite"/>
    </source>
</evidence>
<comment type="caution">
    <text evidence="2">The sequence shown here is derived from an EMBL/GenBank/DDBJ whole genome shotgun (WGS) entry which is preliminary data.</text>
</comment>
<feature type="region of interest" description="Disordered" evidence="1">
    <location>
        <begin position="22"/>
        <end position="59"/>
    </location>
</feature>
<evidence type="ECO:0000313" key="3">
    <source>
        <dbReference type="Proteomes" id="UP000594638"/>
    </source>
</evidence>
<dbReference type="Proteomes" id="UP000594638">
    <property type="component" value="Unassembled WGS sequence"/>
</dbReference>
<gene>
    <name evidence="2" type="ORF">OLEA9_A003154</name>
</gene>
<organism evidence="2 3">
    <name type="scientific">Olea europaea subsp. europaea</name>
    <dbReference type="NCBI Taxonomy" id="158383"/>
    <lineage>
        <taxon>Eukaryota</taxon>
        <taxon>Viridiplantae</taxon>
        <taxon>Streptophyta</taxon>
        <taxon>Embryophyta</taxon>
        <taxon>Tracheophyta</taxon>
        <taxon>Spermatophyta</taxon>
        <taxon>Magnoliopsida</taxon>
        <taxon>eudicotyledons</taxon>
        <taxon>Gunneridae</taxon>
        <taxon>Pentapetalae</taxon>
        <taxon>asterids</taxon>
        <taxon>lamiids</taxon>
        <taxon>Lamiales</taxon>
        <taxon>Oleaceae</taxon>
        <taxon>Oleeae</taxon>
        <taxon>Olea</taxon>
    </lineage>
</organism>
<dbReference type="EMBL" id="CACTIH010002465">
    <property type="protein sequence ID" value="CAA2976542.1"/>
    <property type="molecule type" value="Genomic_DNA"/>
</dbReference>
<feature type="compositionally biased region" description="Basic and acidic residues" evidence="1">
    <location>
        <begin position="43"/>
        <end position="59"/>
    </location>
</feature>